<dbReference type="Proteomes" id="UP000606008">
    <property type="component" value="Unassembled WGS sequence"/>
</dbReference>
<evidence type="ECO:0000313" key="2">
    <source>
        <dbReference type="Proteomes" id="UP000606008"/>
    </source>
</evidence>
<dbReference type="EMBL" id="WAEL01000002">
    <property type="protein sequence ID" value="NID09963.1"/>
    <property type="molecule type" value="Genomic_DNA"/>
</dbReference>
<reference evidence="1" key="1">
    <citation type="submission" date="2024-05" db="EMBL/GenBank/DDBJ databases">
        <authorList>
            <person name="Jung D.-H."/>
        </authorList>
    </citation>
    <scope>NUCLEOTIDE SEQUENCE</scope>
    <source>
        <strain evidence="1">JA-25</strain>
    </source>
</reference>
<accession>A0ABX0QGY3</accession>
<protein>
    <recommendedName>
        <fullName evidence="3">Phytase-like domain-containing protein</fullName>
    </recommendedName>
</protein>
<sequence>MRSDYRVEQLANRLPPVVNESSGLARRTPSTVWTHNDGGGRPTLYAVSLEGSSSGTLLDSLALPTLQNVDWEDIAQQDSSARGAARLFVADLGNNFNTRRDLAIHIVDPDRVKLPETIRLRYADQTDFPPWKRNFDCEAVFYRSDSLFLLSKNRSGHSVRLYGVPARAGNYVLAPLDSVFVKSMVTGAATSPDGKTLAVLTYGKVLFFNLAEQAATRLNRPIGCLRLPRGQAEGIAFLTDTELVISNERGRVYRLLRR</sequence>
<evidence type="ECO:0000313" key="1">
    <source>
        <dbReference type="EMBL" id="NID09963.1"/>
    </source>
</evidence>
<comment type="caution">
    <text evidence="1">The sequence shown here is derived from an EMBL/GenBank/DDBJ whole genome shotgun (WGS) entry which is preliminary data.</text>
</comment>
<dbReference type="RefSeq" id="WP_166691413.1">
    <property type="nucleotide sequence ID" value="NZ_WAEL01000002.1"/>
</dbReference>
<proteinExistence type="predicted"/>
<keyword evidence="2" id="KW-1185">Reference proteome</keyword>
<gene>
    <name evidence="1" type="ORF">F7231_07245</name>
</gene>
<dbReference type="SUPFAM" id="SSF82171">
    <property type="entry name" value="DPP6 N-terminal domain-like"/>
    <property type="match status" value="1"/>
</dbReference>
<organism evidence="1 2">
    <name type="scientific">Fibrivirga algicola</name>
    <dbReference type="NCBI Taxonomy" id="2950420"/>
    <lineage>
        <taxon>Bacteria</taxon>
        <taxon>Pseudomonadati</taxon>
        <taxon>Bacteroidota</taxon>
        <taxon>Cytophagia</taxon>
        <taxon>Cytophagales</taxon>
        <taxon>Spirosomataceae</taxon>
        <taxon>Fibrivirga</taxon>
    </lineage>
</organism>
<evidence type="ECO:0008006" key="3">
    <source>
        <dbReference type="Google" id="ProtNLM"/>
    </source>
</evidence>
<name>A0ABX0QGY3_9BACT</name>